<dbReference type="SUPFAM" id="SSF74853">
    <property type="entry name" value="Lamin A/C globular tail domain"/>
    <property type="match status" value="1"/>
</dbReference>
<dbReference type="OrthoDB" id="9800417at2"/>
<proteinExistence type="predicted"/>
<dbReference type="HOGENOM" id="CLU_006338_0_1_6"/>
<feature type="signal peptide" evidence="1">
    <location>
        <begin position="1"/>
        <end position="22"/>
    </location>
</feature>
<keyword evidence="3" id="KW-0378">Hydrolase</keyword>
<sequence precursor="true">MNTITKALISASGLTLASVSQAQLIISEYVEGSGYNKALELYNTGTESVSLADYVMTRYVNGSTTNSYSISLGEDSIPAGGTYVLVESNSNTDAALQAKANRITSLNFNGNDPVALKKDGVVVDFFGEYTSSNFAKDKTYARTDLTPLSDGEWNSAAWNVLAKNDFSGLGVAPDGSVTEPVVFSCEGQTLTPVYDIQGNGSTSLLVGDKVYTTGVVTRVVSSLYKGVFIQDAAGDGDESTSDGLFVFSSNIPSDVEVGDEVCALGEVKEYYNLTELVLDSDSIEVLSEGNELAATPLELEEGSLLHDQLEKYEGMLVSTTDSDLVVTRPYSFDYDSYRNNMVLSFQSPLYKSTHLYIAGSDEEKQLAEDNEKGALFVDTDAKAADGVIPYFSDFNAEDGYIRMGDEVQNLEGVIGYSFSQYRLIPVADENLAKSDFEHTFTDRSNYGPELSKEGDLRIASFNVLNLFNSPFDGAENPFGDNRGAESLEDYNLQLTKIASAITLLDADIVGLMEIENNGFDETSAIAALVEAVNTTQPASAAPYAFISADAGYVGSDAIAVGLIYRPSVVTPKKKAVLIDMPEQHGTDAEGNQFDKYQRTALLQTFKHRRSRERISVVVNHFKSKGSGCIEDANREASDPQSNCSAFRVSAAVALGDYLERNVRGKVMILGDLNSYGKEDPIRVLTDYNAFDPEFPVYTAEQATLNGAPINDGESVEVTRNYGFTNLVPHFQGDEAFSYTFNGELGSLDHALANWQLMKHVVDADDWHINSAESNLFEYSSEFTGDLVKSDNAYSSSDHDPVVVELKMRRWNHWYGWHHRPWHAGYLFGYWNEHSNWRHQPMRWGWWR</sequence>
<dbReference type="EMBL" id="CP002583">
    <property type="protein sequence ID" value="ADZ90575.1"/>
    <property type="molecule type" value="Genomic_DNA"/>
</dbReference>
<dbReference type="InterPro" id="IPR001322">
    <property type="entry name" value="Lamin_tail_dom"/>
</dbReference>
<dbReference type="SUPFAM" id="SSF56219">
    <property type="entry name" value="DNase I-like"/>
    <property type="match status" value="1"/>
</dbReference>
<dbReference type="PANTHER" id="PTHR42834">
    <property type="entry name" value="ENDONUCLEASE/EXONUCLEASE/PHOSPHATASE FAMILY PROTEIN (AFU_ORTHOLOGUE AFUA_3G09210)"/>
    <property type="match status" value="1"/>
</dbReference>
<dbReference type="Pfam" id="PF00932">
    <property type="entry name" value="LTD"/>
    <property type="match status" value="1"/>
</dbReference>
<accession>F2JVN1</accession>
<dbReference type="CDD" id="cd04486">
    <property type="entry name" value="YhcR_OBF_like"/>
    <property type="match status" value="1"/>
</dbReference>
<dbReference type="eggNOG" id="COG2374">
    <property type="taxonomic scope" value="Bacteria"/>
</dbReference>
<keyword evidence="1" id="KW-0732">Signal</keyword>
<dbReference type="PATRIC" id="fig|717774.3.peg.1350"/>
<keyword evidence="3" id="KW-0269">Exonuclease</keyword>
<evidence type="ECO:0000259" key="2">
    <source>
        <dbReference type="PROSITE" id="PS51841"/>
    </source>
</evidence>
<keyword evidence="3" id="KW-0255">Endonuclease</keyword>
<name>F2JVN1_MARM1</name>
<dbReference type="GO" id="GO:0004527">
    <property type="term" value="F:exonuclease activity"/>
    <property type="evidence" value="ECO:0007669"/>
    <property type="project" value="UniProtKB-KW"/>
</dbReference>
<dbReference type="InterPro" id="IPR047971">
    <property type="entry name" value="ExeM-like"/>
</dbReference>
<dbReference type="Pfam" id="PF19580">
    <property type="entry name" value="Exo_endo_phos_3"/>
    <property type="match status" value="1"/>
</dbReference>
<dbReference type="KEGG" id="mme:Marme_1302"/>
<dbReference type="Gene3D" id="3.60.10.10">
    <property type="entry name" value="Endonuclease/exonuclease/phosphatase"/>
    <property type="match status" value="1"/>
</dbReference>
<dbReference type="PROSITE" id="PS51841">
    <property type="entry name" value="LTD"/>
    <property type="match status" value="1"/>
</dbReference>
<organism evidence="3 4">
    <name type="scientific">Marinomonas mediterranea (strain ATCC 700492 / JCM 21426 / NBRC 103028 / MMB-1)</name>
    <dbReference type="NCBI Taxonomy" id="717774"/>
    <lineage>
        <taxon>Bacteria</taxon>
        <taxon>Pseudomonadati</taxon>
        <taxon>Pseudomonadota</taxon>
        <taxon>Gammaproteobacteria</taxon>
        <taxon>Oceanospirillales</taxon>
        <taxon>Oceanospirillaceae</taxon>
        <taxon>Marinomonas</taxon>
    </lineage>
</organism>
<keyword evidence="4" id="KW-1185">Reference proteome</keyword>
<feature type="domain" description="LTD" evidence="2">
    <location>
        <begin position="18"/>
        <end position="133"/>
    </location>
</feature>
<dbReference type="PANTHER" id="PTHR42834:SF1">
    <property type="entry name" value="ENDONUCLEASE_EXONUCLEASE_PHOSPHATASE FAMILY PROTEIN (AFU_ORTHOLOGUE AFUA_3G09210)"/>
    <property type="match status" value="1"/>
</dbReference>
<evidence type="ECO:0000313" key="4">
    <source>
        <dbReference type="Proteomes" id="UP000001062"/>
    </source>
</evidence>
<feature type="chain" id="PRO_5003284402" evidence="1">
    <location>
        <begin position="23"/>
        <end position="847"/>
    </location>
</feature>
<gene>
    <name evidence="3" type="ordered locus">Marme_1302</name>
</gene>
<keyword evidence="3" id="KW-0540">Nuclease</keyword>
<dbReference type="Proteomes" id="UP000001062">
    <property type="component" value="Chromosome"/>
</dbReference>
<evidence type="ECO:0000313" key="3">
    <source>
        <dbReference type="EMBL" id="ADZ90575.1"/>
    </source>
</evidence>
<dbReference type="InterPro" id="IPR005135">
    <property type="entry name" value="Endo/exonuclease/phosphatase"/>
</dbReference>
<dbReference type="STRING" id="717774.Marme_1302"/>
<dbReference type="GO" id="GO:0004519">
    <property type="term" value="F:endonuclease activity"/>
    <property type="evidence" value="ECO:0007669"/>
    <property type="project" value="UniProtKB-KW"/>
</dbReference>
<dbReference type="AlphaFoldDB" id="F2JVN1"/>
<dbReference type="RefSeq" id="WP_013660480.1">
    <property type="nucleotide sequence ID" value="NC_015276.1"/>
</dbReference>
<dbReference type="InterPro" id="IPR036691">
    <property type="entry name" value="Endo/exonu/phosph_ase_sf"/>
</dbReference>
<dbReference type="NCBIfam" id="NF033681">
    <property type="entry name" value="ExeM_NucH_DNase"/>
    <property type="match status" value="1"/>
</dbReference>
<dbReference type="InterPro" id="IPR036415">
    <property type="entry name" value="Lamin_tail_dom_sf"/>
</dbReference>
<protein>
    <submittedName>
        <fullName evidence="3">Endonuclease/exonuclease/phosphatase</fullName>
    </submittedName>
</protein>
<reference evidence="3 4" key="1">
    <citation type="journal article" date="2012" name="Stand. Genomic Sci.">
        <title>Complete genome sequence of the melanogenic marine bacterium Marinomonas mediterranea type strain (MMB-1(T)).</title>
        <authorList>
            <person name="Lucas-Elio P."/>
            <person name="Goodwin L."/>
            <person name="Woyke T."/>
            <person name="Pitluck S."/>
            <person name="Nolan M."/>
            <person name="Kyrpides N.C."/>
            <person name="Detter J.C."/>
            <person name="Copeland A."/>
            <person name="Teshima H."/>
            <person name="Bruce D."/>
            <person name="Detter C."/>
            <person name="Tapia R."/>
            <person name="Han S."/>
            <person name="Land M.L."/>
            <person name="Ivanova N."/>
            <person name="Mikhailova N."/>
            <person name="Johnston A.W."/>
            <person name="Sanchez-Amat A."/>
        </authorList>
    </citation>
    <scope>NUCLEOTIDE SEQUENCE [LARGE SCALE GENOMIC DNA]</scope>
    <source>
        <strain evidence="4">ATCC 700492 / JCM 21426 / NBRC 103028 / MMB-1</strain>
    </source>
</reference>
<evidence type="ECO:0000256" key="1">
    <source>
        <dbReference type="SAM" id="SignalP"/>
    </source>
</evidence>